<dbReference type="GO" id="GO:0030286">
    <property type="term" value="C:dynein complex"/>
    <property type="evidence" value="ECO:0007669"/>
    <property type="project" value="UniProtKB-KW"/>
</dbReference>
<dbReference type="FunCoup" id="A0A067RTM8">
    <property type="interactions" value="1284"/>
</dbReference>
<name>A0A067RTM8_ZOONE</name>
<evidence type="ECO:0000256" key="3">
    <source>
        <dbReference type="ARBA" id="ARBA00022490"/>
    </source>
</evidence>
<keyword evidence="7" id="KW-1185">Reference proteome</keyword>
<dbReference type="GO" id="GO:0005869">
    <property type="term" value="C:dynactin complex"/>
    <property type="evidence" value="ECO:0007669"/>
    <property type="project" value="InterPro"/>
</dbReference>
<evidence type="ECO:0000256" key="1">
    <source>
        <dbReference type="ARBA" id="ARBA00004496"/>
    </source>
</evidence>
<evidence type="ECO:0000256" key="4">
    <source>
        <dbReference type="ARBA" id="ARBA00023017"/>
    </source>
</evidence>
<dbReference type="AlphaFoldDB" id="A0A067RTM8"/>
<evidence type="ECO:0000256" key="5">
    <source>
        <dbReference type="SAM" id="Coils"/>
    </source>
</evidence>
<dbReference type="OrthoDB" id="4977at2759"/>
<proteinExistence type="inferred from homology"/>
<dbReference type="InterPro" id="IPR028133">
    <property type="entry name" value="Dynamitin"/>
</dbReference>
<keyword evidence="3" id="KW-0963">Cytoplasm</keyword>
<sequence length="407" mass="45627">MAGQKCADLPGIAYDQLDVYETADLPESDQNTDFYEEESDSIERLHISASEAFNRFKGKTLDAKGIDFSDRLSKRLRTGYDARSGDWELVGSGEKETPLQKYQRLQCEMKELVEEVAHLKDTVKDERNLESMSSVLLCSQVEDVQKRLAELCLEEALGSELITNLADPQGSQLRRLFAQLESFKLSGVPSDKPGKTKTEPGVAGQSDTVTYELTYRPEQAHLVQVSRVADLEQRLHKLETILGATSDKMARLSLDTQHKSLVEVAQQLSAKANLLDSAQLDHIEGRLTALAQKMDSINEKTAATPEDAERNQKVNELYELVKKTETLSQILPQTLDRLLSLESLHIQAVDFKKSLTQLEALQQQIISNLQVNDTVLKDVQGNFSQNLDTIRNNISRLEARIAVLNKK</sequence>
<dbReference type="GO" id="GO:0005737">
    <property type="term" value="C:cytoplasm"/>
    <property type="evidence" value="ECO:0007669"/>
    <property type="project" value="UniProtKB-SubCell"/>
</dbReference>
<dbReference type="EMBL" id="KK852470">
    <property type="protein sequence ID" value="KDR23199.1"/>
    <property type="molecule type" value="Genomic_DNA"/>
</dbReference>
<keyword evidence="4" id="KW-0243">Dynein</keyword>
<evidence type="ECO:0000313" key="7">
    <source>
        <dbReference type="Proteomes" id="UP000027135"/>
    </source>
</evidence>
<dbReference type="OMA" id="YKFGDWE"/>
<dbReference type="eggNOG" id="KOG3958">
    <property type="taxonomic scope" value="Eukaryota"/>
</dbReference>
<dbReference type="GO" id="GO:0007017">
    <property type="term" value="P:microtubule-based process"/>
    <property type="evidence" value="ECO:0007669"/>
    <property type="project" value="InterPro"/>
</dbReference>
<keyword evidence="5" id="KW-0175">Coiled coil</keyword>
<dbReference type="STRING" id="136037.A0A067RTM8"/>
<organism evidence="6 7">
    <name type="scientific">Zootermopsis nevadensis</name>
    <name type="common">Dampwood termite</name>
    <dbReference type="NCBI Taxonomy" id="136037"/>
    <lineage>
        <taxon>Eukaryota</taxon>
        <taxon>Metazoa</taxon>
        <taxon>Ecdysozoa</taxon>
        <taxon>Arthropoda</taxon>
        <taxon>Hexapoda</taxon>
        <taxon>Insecta</taxon>
        <taxon>Pterygota</taxon>
        <taxon>Neoptera</taxon>
        <taxon>Polyneoptera</taxon>
        <taxon>Dictyoptera</taxon>
        <taxon>Blattodea</taxon>
        <taxon>Blattoidea</taxon>
        <taxon>Termitoidae</taxon>
        <taxon>Termopsidae</taxon>
        <taxon>Zootermopsis</taxon>
    </lineage>
</organism>
<dbReference type="PANTHER" id="PTHR15346">
    <property type="entry name" value="DYNACTIN SUBUNIT"/>
    <property type="match status" value="1"/>
</dbReference>
<dbReference type="InParanoid" id="A0A067RTM8"/>
<comment type="similarity">
    <text evidence="2">Belongs to the dynactin subunit 2 family.</text>
</comment>
<gene>
    <name evidence="6" type="ORF">L798_07100</name>
</gene>
<comment type="subcellular location">
    <subcellularLocation>
        <location evidence="1">Cytoplasm</location>
    </subcellularLocation>
</comment>
<accession>A0A067RTM8</accession>
<protein>
    <submittedName>
        <fullName evidence="6">Putative dynactin subunit 2</fullName>
    </submittedName>
</protein>
<reference evidence="6 7" key="1">
    <citation type="journal article" date="2014" name="Nat. Commun.">
        <title>Molecular traces of alternative social organization in a termite genome.</title>
        <authorList>
            <person name="Terrapon N."/>
            <person name="Li C."/>
            <person name="Robertson H.M."/>
            <person name="Ji L."/>
            <person name="Meng X."/>
            <person name="Booth W."/>
            <person name="Chen Z."/>
            <person name="Childers C.P."/>
            <person name="Glastad K.M."/>
            <person name="Gokhale K."/>
            <person name="Gowin J."/>
            <person name="Gronenberg W."/>
            <person name="Hermansen R.A."/>
            <person name="Hu H."/>
            <person name="Hunt B.G."/>
            <person name="Huylmans A.K."/>
            <person name="Khalil S.M."/>
            <person name="Mitchell R.D."/>
            <person name="Munoz-Torres M.C."/>
            <person name="Mustard J.A."/>
            <person name="Pan H."/>
            <person name="Reese J.T."/>
            <person name="Scharf M.E."/>
            <person name="Sun F."/>
            <person name="Vogel H."/>
            <person name="Xiao J."/>
            <person name="Yang W."/>
            <person name="Yang Z."/>
            <person name="Yang Z."/>
            <person name="Zhou J."/>
            <person name="Zhu J."/>
            <person name="Brent C.S."/>
            <person name="Elsik C.G."/>
            <person name="Goodisman M.A."/>
            <person name="Liberles D.A."/>
            <person name="Roe R.M."/>
            <person name="Vargo E.L."/>
            <person name="Vilcinskas A."/>
            <person name="Wang J."/>
            <person name="Bornberg-Bauer E."/>
            <person name="Korb J."/>
            <person name="Zhang G."/>
            <person name="Liebig J."/>
        </authorList>
    </citation>
    <scope>NUCLEOTIDE SEQUENCE [LARGE SCALE GENOMIC DNA]</scope>
    <source>
        <tissue evidence="6">Whole organism</tissue>
    </source>
</reference>
<evidence type="ECO:0000256" key="2">
    <source>
        <dbReference type="ARBA" id="ARBA00006176"/>
    </source>
</evidence>
<evidence type="ECO:0000313" key="6">
    <source>
        <dbReference type="EMBL" id="KDR23199.1"/>
    </source>
</evidence>
<dbReference type="Proteomes" id="UP000027135">
    <property type="component" value="Unassembled WGS sequence"/>
</dbReference>
<feature type="coiled-coil region" evidence="5">
    <location>
        <begin position="102"/>
        <end position="129"/>
    </location>
</feature>
<dbReference type="Pfam" id="PF04912">
    <property type="entry name" value="Dynamitin"/>
    <property type="match status" value="1"/>
</dbReference>